<dbReference type="AlphaFoldDB" id="A0A9P0XL53"/>
<feature type="transmembrane region" description="Helical" evidence="1">
    <location>
        <begin position="123"/>
        <end position="144"/>
    </location>
</feature>
<dbReference type="Proteomes" id="UP001152562">
    <property type="component" value="Unassembled WGS sequence"/>
</dbReference>
<keyword evidence="1" id="KW-0472">Membrane</keyword>
<sequence length="443" mass="49496">MASLVGFAGVASCTQAAVQIVMSALSLAQYFCVIDFLQDLPELLYIKILYYHNPAICGQRVNIGQSITELSNQAFVLITKEPFTATRTLYINCVHLGLGVLWFFSSVILIASWSSNKRTPTKWPWIVTTIGICALDVVAIVIFANDVFFTRTLNEIMNYIGATASGLGNTVLDTRLAVWIMIALYGRLGVFFLFNIVVLIVVAVKKREVTVMADNISEAPSTTKLFARRDTPNFEDSVSTTATSYDLEVDRIPRPTLTSRADPEMDKKVKFIADIINPPVVTDNKENIIQERRHSIDISVVGTAAYSQPSTSSMQPLPAPEKKISKKPSTAELHRQLPWSYLPSTSQPMRSQLPPDEDLPPVPLPDYTVIHNPRKASVHRAPSNLGSPTVPRIKFPTSVLTSGERQRQYIDDVLPKVFMYYTSVKSFLSSRWFKNPRLLKIKH</sequence>
<organism evidence="2 3">
    <name type="scientific">Pieris brassicae</name>
    <name type="common">White butterfly</name>
    <name type="synonym">Large white butterfly</name>
    <dbReference type="NCBI Taxonomy" id="7116"/>
    <lineage>
        <taxon>Eukaryota</taxon>
        <taxon>Metazoa</taxon>
        <taxon>Ecdysozoa</taxon>
        <taxon>Arthropoda</taxon>
        <taxon>Hexapoda</taxon>
        <taxon>Insecta</taxon>
        <taxon>Pterygota</taxon>
        <taxon>Neoptera</taxon>
        <taxon>Endopterygota</taxon>
        <taxon>Lepidoptera</taxon>
        <taxon>Glossata</taxon>
        <taxon>Ditrysia</taxon>
        <taxon>Papilionoidea</taxon>
        <taxon>Pieridae</taxon>
        <taxon>Pierinae</taxon>
        <taxon>Pieris</taxon>
    </lineage>
</organism>
<name>A0A9P0XL53_PIEBR</name>
<proteinExistence type="predicted"/>
<accession>A0A9P0XL53</accession>
<feature type="transmembrane region" description="Helical" evidence="1">
    <location>
        <begin position="176"/>
        <end position="204"/>
    </location>
</feature>
<evidence type="ECO:0000313" key="3">
    <source>
        <dbReference type="Proteomes" id="UP001152562"/>
    </source>
</evidence>
<feature type="transmembrane region" description="Helical" evidence="1">
    <location>
        <begin position="89"/>
        <end position="111"/>
    </location>
</feature>
<protein>
    <submittedName>
        <fullName evidence="2">Uncharacterized protein</fullName>
    </submittedName>
</protein>
<evidence type="ECO:0000256" key="1">
    <source>
        <dbReference type="SAM" id="Phobius"/>
    </source>
</evidence>
<dbReference type="EMBL" id="CALOZG010000087">
    <property type="protein sequence ID" value="CAH4038367.1"/>
    <property type="molecule type" value="Genomic_DNA"/>
</dbReference>
<keyword evidence="1" id="KW-1133">Transmembrane helix</keyword>
<gene>
    <name evidence="2" type="ORF">PIBRA_LOCUS13935</name>
</gene>
<comment type="caution">
    <text evidence="2">The sequence shown here is derived from an EMBL/GenBank/DDBJ whole genome shotgun (WGS) entry which is preliminary data.</text>
</comment>
<reference evidence="2" key="1">
    <citation type="submission" date="2022-05" db="EMBL/GenBank/DDBJ databases">
        <authorList>
            <person name="Okamura Y."/>
        </authorList>
    </citation>
    <scope>NUCLEOTIDE SEQUENCE</scope>
</reference>
<evidence type="ECO:0000313" key="2">
    <source>
        <dbReference type="EMBL" id="CAH4038367.1"/>
    </source>
</evidence>
<keyword evidence="1" id="KW-0812">Transmembrane</keyword>
<keyword evidence="3" id="KW-1185">Reference proteome</keyword>